<protein>
    <submittedName>
        <fullName evidence="3">Uncharacterized protein</fullName>
    </submittedName>
</protein>
<evidence type="ECO:0000313" key="3">
    <source>
        <dbReference type="EMBL" id="ORX69563.1"/>
    </source>
</evidence>
<proteinExistence type="predicted"/>
<keyword evidence="2" id="KW-0732">Signal</keyword>
<dbReference type="AlphaFoldDB" id="A0A1Y1W7Q9"/>
<comment type="caution">
    <text evidence="3">The sequence shown here is derived from an EMBL/GenBank/DDBJ whole genome shotgun (WGS) entry which is preliminary data.</text>
</comment>
<feature type="compositionally biased region" description="Basic residues" evidence="1">
    <location>
        <begin position="165"/>
        <end position="181"/>
    </location>
</feature>
<evidence type="ECO:0000313" key="4">
    <source>
        <dbReference type="Proteomes" id="UP000193922"/>
    </source>
</evidence>
<accession>A0A1Y1W7Q9</accession>
<sequence length="215" mass="23494">MRVTLAASLAFFAATAAANQAIPIGDADFVDASYYHAMGLGRVPYDSFVGLKGNTNQRGSNGATYRGTGRKSGVGRGRIDTRLPYQSPPFFPDTFELPSLSKRSDDYDYEHDNEYYVDSYNQRGGFGRGIGRGLGRIGDAVSPGDIASILDMFVKRTNDGNQRGSSKKSSSKVRSNPKRPKTIPTKPTNPGPFPHIEPFPQFPWLREHSPGMIIA</sequence>
<dbReference type="EMBL" id="MCFD01000007">
    <property type="protein sequence ID" value="ORX69563.1"/>
    <property type="molecule type" value="Genomic_DNA"/>
</dbReference>
<feature type="signal peptide" evidence="2">
    <location>
        <begin position="1"/>
        <end position="21"/>
    </location>
</feature>
<organism evidence="3 4">
    <name type="scientific">Linderina pennispora</name>
    <dbReference type="NCBI Taxonomy" id="61395"/>
    <lineage>
        <taxon>Eukaryota</taxon>
        <taxon>Fungi</taxon>
        <taxon>Fungi incertae sedis</taxon>
        <taxon>Zoopagomycota</taxon>
        <taxon>Kickxellomycotina</taxon>
        <taxon>Kickxellomycetes</taxon>
        <taxon>Kickxellales</taxon>
        <taxon>Kickxellaceae</taxon>
        <taxon>Linderina</taxon>
    </lineage>
</organism>
<evidence type="ECO:0000256" key="2">
    <source>
        <dbReference type="SAM" id="SignalP"/>
    </source>
</evidence>
<feature type="chain" id="PRO_5013028100" evidence="2">
    <location>
        <begin position="22"/>
        <end position="215"/>
    </location>
</feature>
<dbReference type="GeneID" id="63804298"/>
<feature type="region of interest" description="Disordered" evidence="1">
    <location>
        <begin position="58"/>
        <end position="77"/>
    </location>
</feature>
<feature type="region of interest" description="Disordered" evidence="1">
    <location>
        <begin position="157"/>
        <end position="194"/>
    </location>
</feature>
<evidence type="ECO:0000256" key="1">
    <source>
        <dbReference type="SAM" id="MobiDB-lite"/>
    </source>
</evidence>
<dbReference type="RefSeq" id="XP_040743251.1">
    <property type="nucleotide sequence ID" value="XM_040887650.1"/>
</dbReference>
<keyword evidence="4" id="KW-1185">Reference proteome</keyword>
<name>A0A1Y1W7Q9_9FUNG</name>
<reference evidence="3 4" key="1">
    <citation type="submission" date="2016-07" db="EMBL/GenBank/DDBJ databases">
        <title>Pervasive Adenine N6-methylation of Active Genes in Fungi.</title>
        <authorList>
            <consortium name="DOE Joint Genome Institute"/>
            <person name="Mondo S.J."/>
            <person name="Dannebaum R.O."/>
            <person name="Kuo R.C."/>
            <person name="Labutti K."/>
            <person name="Haridas S."/>
            <person name="Kuo A."/>
            <person name="Salamov A."/>
            <person name="Ahrendt S.R."/>
            <person name="Lipzen A."/>
            <person name="Sullivan W."/>
            <person name="Andreopoulos W.B."/>
            <person name="Clum A."/>
            <person name="Lindquist E."/>
            <person name="Daum C."/>
            <person name="Ramamoorthy G.K."/>
            <person name="Gryganskyi A."/>
            <person name="Culley D."/>
            <person name="Magnuson J.K."/>
            <person name="James T.Y."/>
            <person name="O'Malley M.A."/>
            <person name="Stajich J.E."/>
            <person name="Spatafora J.W."/>
            <person name="Visel A."/>
            <person name="Grigoriev I.V."/>
        </authorList>
    </citation>
    <scope>NUCLEOTIDE SEQUENCE [LARGE SCALE GENOMIC DNA]</scope>
    <source>
        <strain evidence="3 4">ATCC 12442</strain>
    </source>
</reference>
<gene>
    <name evidence="3" type="ORF">DL89DRAFT_267750</name>
</gene>
<dbReference type="Proteomes" id="UP000193922">
    <property type="component" value="Unassembled WGS sequence"/>
</dbReference>